<protein>
    <recommendedName>
        <fullName evidence="18">Pre-mRNA-splicing factor cef1</fullName>
    </recommendedName>
</protein>
<keyword evidence="11" id="KW-0131">Cell cycle</keyword>
<dbReference type="CDD" id="cd11659">
    <property type="entry name" value="SANT_CDC5_II"/>
    <property type="match status" value="1"/>
</dbReference>
<dbReference type="PROSITE" id="PS50090">
    <property type="entry name" value="MYB_LIKE"/>
    <property type="match status" value="2"/>
</dbReference>
<keyword evidence="9" id="KW-0234">DNA repair</keyword>
<dbReference type="PROSITE" id="PS51294">
    <property type="entry name" value="HTH_MYB"/>
    <property type="match status" value="2"/>
</dbReference>
<keyword evidence="3" id="KW-0747">Spliceosome</keyword>
<dbReference type="InterPro" id="IPR021786">
    <property type="entry name" value="Cdc5p/Cef1_C"/>
</dbReference>
<feature type="compositionally biased region" description="Basic and acidic residues" evidence="13">
    <location>
        <begin position="130"/>
        <end position="153"/>
    </location>
</feature>
<dbReference type="AlphaFoldDB" id="A0A261XYV0"/>
<dbReference type="InterPro" id="IPR017930">
    <property type="entry name" value="Myb_dom"/>
</dbReference>
<evidence type="ECO:0000256" key="1">
    <source>
        <dbReference type="ARBA" id="ARBA00010506"/>
    </source>
</evidence>
<evidence type="ECO:0000256" key="10">
    <source>
        <dbReference type="ARBA" id="ARBA00023242"/>
    </source>
</evidence>
<dbReference type="Pfam" id="PF13921">
    <property type="entry name" value="Myb_DNA-bind_6"/>
    <property type="match status" value="1"/>
</dbReference>
<feature type="domain" description="HTH myb-type" evidence="15">
    <location>
        <begin position="58"/>
        <end position="107"/>
    </location>
</feature>
<evidence type="ECO:0000256" key="8">
    <source>
        <dbReference type="ARBA" id="ARBA00023187"/>
    </source>
</evidence>
<evidence type="ECO:0000256" key="5">
    <source>
        <dbReference type="ARBA" id="ARBA00022763"/>
    </source>
</evidence>
<keyword evidence="7" id="KW-0238">DNA-binding</keyword>
<evidence type="ECO:0000256" key="2">
    <source>
        <dbReference type="ARBA" id="ARBA00022664"/>
    </source>
</evidence>
<evidence type="ECO:0000256" key="4">
    <source>
        <dbReference type="ARBA" id="ARBA00022737"/>
    </source>
</evidence>
<feature type="domain" description="Myb-like" evidence="14">
    <location>
        <begin position="2"/>
        <end position="53"/>
    </location>
</feature>
<evidence type="ECO:0008006" key="18">
    <source>
        <dbReference type="Google" id="ProtNLM"/>
    </source>
</evidence>
<dbReference type="Pfam" id="PF11831">
    <property type="entry name" value="Myb_Cef"/>
    <property type="match status" value="1"/>
</dbReference>
<feature type="region of interest" description="Disordered" evidence="13">
    <location>
        <begin position="416"/>
        <end position="448"/>
    </location>
</feature>
<feature type="domain" description="Myb-like" evidence="14">
    <location>
        <begin position="54"/>
        <end position="103"/>
    </location>
</feature>
<comment type="caution">
    <text evidence="16">The sequence shown here is derived from an EMBL/GenBank/DDBJ whole genome shotgun (WGS) entry which is preliminary data.</text>
</comment>
<dbReference type="FunFam" id="1.10.10.60:FF:000091">
    <property type="entry name" value="CDC5 cell division cycle 5-like"/>
    <property type="match status" value="1"/>
</dbReference>
<keyword evidence="2" id="KW-0507">mRNA processing</keyword>
<dbReference type="PANTHER" id="PTHR45885:SF1">
    <property type="entry name" value="CELL DIVISION CYCLE 5-LIKE PROTEIN"/>
    <property type="match status" value="1"/>
</dbReference>
<sequence>MKVIVKGGVWRNAEDEILKAAVSKYGKNQWARISSLLVRKSPKQCKARWFEWLDPSIKKTEWSKEEDEKLLHLAKLMPTQWRTIAPIVGRTPSQCLERYQKLLDEAEAREAGDELGLAGQQGAESAPSADEVRRLRPGEIDPDPEARPARPDPVDMEEDEKEMLSEARARLANTQGKKAKRKARERQLEEARRLSMLQKRRELKAAGITMRIKKKKGVMDYNADIPFEKKPAAGFYDVTEERSRPVDRKLTNVHLQKLEKRRADEEDDRSRSKRRKDQKATEVADARKSLMSAQEQQRIQAMQEAEQMAMRRKLTLPAPQVGEKELEEIVKVGLSEESAKTLMDDESQITSGLVEKYALQTSSAVARTPRTQSQGDSIMTEARNQRLMTTTETPLLGGENTPFIADNGTGFEGATPRRGPAQTPNPFATPLRGSQSFGGDKSMQTPMRDNLKINTPAMVGETPREEKMRRIRSKQQLRQSLLNLPQPKNEFEIDIPDVAPPEDTSATAQEAKVFDASDAEAVQRKMAEEAKAEMDKRRSHAVHRNLPRPVGTNFDWIVDEYKDLDPQDPEYLIAVECAALLQHDAVKYPVVGSKVTPGATKVERDVEEEFASTMLKAAAEEIEVEIQKELGTAEWRPLLIQHLPPPTDPSAESIFLPKLGKFTEIASLTESELCEGYHKQLQANRSAMQIDAQKAAKLEKRLTITLGGYQNRSKNLAEQIKAAYEELEEARQEYQDFERLQMMEKAAVPLRLESLQREVDNLTRRENELQQRYKDLAEEKDVLVERLGLMTTE</sequence>
<dbReference type="InterPro" id="IPR001005">
    <property type="entry name" value="SANT/Myb"/>
</dbReference>
<keyword evidence="10" id="KW-0539">Nucleus</keyword>
<dbReference type="SUPFAM" id="SSF46689">
    <property type="entry name" value="Homeodomain-like"/>
    <property type="match status" value="1"/>
</dbReference>
<feature type="region of interest" description="Disordered" evidence="13">
    <location>
        <begin position="232"/>
        <end position="289"/>
    </location>
</feature>
<dbReference type="GO" id="GO:0000974">
    <property type="term" value="C:Prp19 complex"/>
    <property type="evidence" value="ECO:0007669"/>
    <property type="project" value="InterPro"/>
</dbReference>
<feature type="coiled-coil region" evidence="12">
    <location>
        <begin position="706"/>
        <end position="786"/>
    </location>
</feature>
<dbReference type="EMBL" id="MVBO01000080">
    <property type="protein sequence ID" value="OZJ03547.1"/>
    <property type="molecule type" value="Genomic_DNA"/>
</dbReference>
<proteinExistence type="inferred from homology"/>
<keyword evidence="4" id="KW-0677">Repeat</keyword>
<evidence type="ECO:0000256" key="3">
    <source>
        <dbReference type="ARBA" id="ARBA00022728"/>
    </source>
</evidence>
<keyword evidence="6 12" id="KW-0175">Coiled coil</keyword>
<keyword evidence="8" id="KW-0508">mRNA splicing</keyword>
<feature type="compositionally biased region" description="Polar residues" evidence="13">
    <location>
        <begin position="422"/>
        <end position="447"/>
    </location>
</feature>
<dbReference type="CDD" id="cd00167">
    <property type="entry name" value="SANT"/>
    <property type="match status" value="1"/>
</dbReference>
<gene>
    <name evidence="16" type="ORF">BZG36_04168</name>
</gene>
<dbReference type="InterPro" id="IPR047242">
    <property type="entry name" value="CDC5L/Cef1"/>
</dbReference>
<evidence type="ECO:0000256" key="12">
    <source>
        <dbReference type="SAM" id="Coils"/>
    </source>
</evidence>
<evidence type="ECO:0000259" key="15">
    <source>
        <dbReference type="PROSITE" id="PS51294"/>
    </source>
</evidence>
<evidence type="ECO:0000256" key="9">
    <source>
        <dbReference type="ARBA" id="ARBA00023204"/>
    </source>
</evidence>
<dbReference type="InterPro" id="IPR047240">
    <property type="entry name" value="SANT_CDC5L_II"/>
</dbReference>
<dbReference type="Gene3D" id="1.10.10.60">
    <property type="entry name" value="Homeodomain-like"/>
    <property type="match status" value="2"/>
</dbReference>
<comment type="similarity">
    <text evidence="1">Belongs to the CEF1 family.</text>
</comment>
<evidence type="ECO:0000313" key="17">
    <source>
        <dbReference type="Proteomes" id="UP000242875"/>
    </source>
</evidence>
<dbReference type="GO" id="GO:0005681">
    <property type="term" value="C:spliceosomal complex"/>
    <property type="evidence" value="ECO:0007669"/>
    <property type="project" value="UniProtKB-KW"/>
</dbReference>
<accession>A0A261XYV0</accession>
<organism evidence="16 17">
    <name type="scientific">Bifiguratus adelaidae</name>
    <dbReference type="NCBI Taxonomy" id="1938954"/>
    <lineage>
        <taxon>Eukaryota</taxon>
        <taxon>Fungi</taxon>
        <taxon>Fungi incertae sedis</taxon>
        <taxon>Mucoromycota</taxon>
        <taxon>Mucoromycotina</taxon>
        <taxon>Endogonomycetes</taxon>
        <taxon>Endogonales</taxon>
        <taxon>Endogonales incertae sedis</taxon>
        <taxon>Bifiguratus</taxon>
    </lineage>
</organism>
<feature type="compositionally biased region" description="Basic and acidic residues" evidence="13">
    <location>
        <begin position="239"/>
        <end position="270"/>
    </location>
</feature>
<dbReference type="PANTHER" id="PTHR45885">
    <property type="entry name" value="CELL DIVISION CYCLE 5-LIKE PROTEIN"/>
    <property type="match status" value="1"/>
</dbReference>
<dbReference type="GO" id="GO:0006355">
    <property type="term" value="P:regulation of DNA-templated transcription"/>
    <property type="evidence" value="ECO:0007669"/>
    <property type="project" value="UniProtKB-ARBA"/>
</dbReference>
<name>A0A261XYV0_9FUNG</name>
<dbReference type="Proteomes" id="UP000242875">
    <property type="component" value="Unassembled WGS sequence"/>
</dbReference>
<evidence type="ECO:0000259" key="14">
    <source>
        <dbReference type="PROSITE" id="PS50090"/>
    </source>
</evidence>
<feature type="domain" description="HTH myb-type" evidence="15">
    <location>
        <begin position="2"/>
        <end position="57"/>
    </location>
</feature>
<evidence type="ECO:0000313" key="16">
    <source>
        <dbReference type="EMBL" id="OZJ03547.1"/>
    </source>
</evidence>
<evidence type="ECO:0000256" key="11">
    <source>
        <dbReference type="ARBA" id="ARBA00023306"/>
    </source>
</evidence>
<reference evidence="16 17" key="1">
    <citation type="journal article" date="2017" name="Mycologia">
        <title>Bifiguratus adelaidae, gen. et sp. nov., a new member of Mucoromycotina in endophytic and soil-dwelling habitats.</title>
        <authorList>
            <person name="Torres-Cruz T.J."/>
            <person name="Billingsley Tobias T.L."/>
            <person name="Almatruk M."/>
            <person name="Hesse C."/>
            <person name="Kuske C.R."/>
            <person name="Desiro A."/>
            <person name="Benucci G.M."/>
            <person name="Bonito G."/>
            <person name="Stajich J.E."/>
            <person name="Dunlap C."/>
            <person name="Arnold A.E."/>
            <person name="Porras-Alfaro A."/>
        </authorList>
    </citation>
    <scope>NUCLEOTIDE SEQUENCE [LARGE SCALE GENOMIC DNA]</scope>
    <source>
        <strain evidence="16 17">AZ0501</strain>
    </source>
</reference>
<feature type="compositionally biased region" description="Basic and acidic residues" evidence="13">
    <location>
        <begin position="278"/>
        <end position="288"/>
    </location>
</feature>
<feature type="region of interest" description="Disordered" evidence="13">
    <location>
        <begin position="112"/>
        <end position="164"/>
    </location>
</feature>
<evidence type="ECO:0000256" key="13">
    <source>
        <dbReference type="SAM" id="MobiDB-lite"/>
    </source>
</evidence>
<dbReference type="OrthoDB" id="1410009at2759"/>
<evidence type="ECO:0000256" key="7">
    <source>
        <dbReference type="ARBA" id="ARBA00023125"/>
    </source>
</evidence>
<keyword evidence="17" id="KW-1185">Reference proteome</keyword>
<dbReference type="GO" id="GO:0006281">
    <property type="term" value="P:DNA repair"/>
    <property type="evidence" value="ECO:0007669"/>
    <property type="project" value="UniProtKB-KW"/>
</dbReference>
<dbReference type="GO" id="GO:0000398">
    <property type="term" value="P:mRNA splicing, via spliceosome"/>
    <property type="evidence" value="ECO:0007669"/>
    <property type="project" value="InterPro"/>
</dbReference>
<keyword evidence="5" id="KW-0227">DNA damage</keyword>
<dbReference type="GO" id="GO:0003677">
    <property type="term" value="F:DNA binding"/>
    <property type="evidence" value="ECO:0007669"/>
    <property type="project" value="UniProtKB-KW"/>
</dbReference>
<evidence type="ECO:0000256" key="6">
    <source>
        <dbReference type="ARBA" id="ARBA00023054"/>
    </source>
</evidence>
<dbReference type="SMART" id="SM00717">
    <property type="entry name" value="SANT"/>
    <property type="match status" value="2"/>
</dbReference>
<dbReference type="InterPro" id="IPR009057">
    <property type="entry name" value="Homeodomain-like_sf"/>
</dbReference>
<dbReference type="FunFam" id="1.10.10.60:FF:000021">
    <property type="entry name" value="CDC5 cell division cycle 5-like"/>
    <property type="match status" value="1"/>
</dbReference>